<feature type="region of interest" description="Disordered" evidence="3">
    <location>
        <begin position="1"/>
        <end position="20"/>
    </location>
</feature>
<evidence type="ECO:0000256" key="3">
    <source>
        <dbReference type="SAM" id="MobiDB-lite"/>
    </source>
</evidence>
<evidence type="ECO:0000313" key="4">
    <source>
        <dbReference type="EMBL" id="MBY9073192.1"/>
    </source>
</evidence>
<reference evidence="4 5" key="1">
    <citation type="submission" date="2021-08" db="EMBL/GenBank/DDBJ databases">
        <title>Nocardioides bacterium WL0053 sp. nov., isolated from the sediment.</title>
        <authorList>
            <person name="Wang L."/>
            <person name="Zhang D."/>
            <person name="Zhang A."/>
        </authorList>
    </citation>
    <scope>NUCLEOTIDE SEQUENCE [LARGE SCALE GENOMIC DNA]</scope>
    <source>
        <strain evidence="4 5">WL0053</strain>
    </source>
</reference>
<dbReference type="Proteomes" id="UP000754710">
    <property type="component" value="Unassembled WGS sequence"/>
</dbReference>
<dbReference type="Gene3D" id="2.40.50.140">
    <property type="entry name" value="Nucleic acid-binding proteins"/>
    <property type="match status" value="1"/>
</dbReference>
<sequence length="118" mass="13166">MNVVETPAGESRNEVGLTGRVSSAPIERELPSGDRIVTFRLVVARTRSPMTAQSKQTSDWVDCVAWGARVRRTTLSWHVGDVVQVDGALRRRFYRQDAGSSTRLEVEVLAARTLQRAR</sequence>
<dbReference type="InterPro" id="IPR000424">
    <property type="entry name" value="Primosome_PriB/ssb"/>
</dbReference>
<evidence type="ECO:0000256" key="2">
    <source>
        <dbReference type="PIRNR" id="PIRNR002070"/>
    </source>
</evidence>
<dbReference type="RefSeq" id="WP_221023015.1">
    <property type="nucleotide sequence ID" value="NZ_JAIEZQ010000001.1"/>
</dbReference>
<keyword evidence="1 2" id="KW-0238">DNA-binding</keyword>
<dbReference type="InterPro" id="IPR012340">
    <property type="entry name" value="NA-bd_OB-fold"/>
</dbReference>
<proteinExistence type="predicted"/>
<dbReference type="InterPro" id="IPR011344">
    <property type="entry name" value="ssDNA-bd"/>
</dbReference>
<evidence type="ECO:0000256" key="1">
    <source>
        <dbReference type="ARBA" id="ARBA00023125"/>
    </source>
</evidence>
<evidence type="ECO:0000313" key="5">
    <source>
        <dbReference type="Proteomes" id="UP000754710"/>
    </source>
</evidence>
<name>A0ABS7RHX3_9ACTN</name>
<dbReference type="PIRSF" id="PIRSF002070">
    <property type="entry name" value="SSB"/>
    <property type="match status" value="1"/>
</dbReference>
<comment type="caution">
    <text evidence="4">The sequence shown here is derived from an EMBL/GenBank/DDBJ whole genome shotgun (WGS) entry which is preliminary data.</text>
</comment>
<dbReference type="CDD" id="cd04496">
    <property type="entry name" value="SSB_OBF"/>
    <property type="match status" value="1"/>
</dbReference>
<dbReference type="Pfam" id="PF00436">
    <property type="entry name" value="SSB"/>
    <property type="match status" value="1"/>
</dbReference>
<protein>
    <recommendedName>
        <fullName evidence="2">Single-stranded DNA-binding protein</fullName>
    </recommendedName>
</protein>
<gene>
    <name evidence="4" type="ORF">K1X13_00015</name>
</gene>
<dbReference type="GO" id="GO:0003677">
    <property type="term" value="F:DNA binding"/>
    <property type="evidence" value="ECO:0007669"/>
    <property type="project" value="UniProtKB-KW"/>
</dbReference>
<dbReference type="PROSITE" id="PS50935">
    <property type="entry name" value="SSB"/>
    <property type="match status" value="1"/>
</dbReference>
<organism evidence="4 5">
    <name type="scientific">Nocardioides jiangsuensis</name>
    <dbReference type="NCBI Taxonomy" id="2866161"/>
    <lineage>
        <taxon>Bacteria</taxon>
        <taxon>Bacillati</taxon>
        <taxon>Actinomycetota</taxon>
        <taxon>Actinomycetes</taxon>
        <taxon>Propionibacteriales</taxon>
        <taxon>Nocardioidaceae</taxon>
        <taxon>Nocardioides</taxon>
    </lineage>
</organism>
<dbReference type="EMBL" id="JAIEZQ010000001">
    <property type="protein sequence ID" value="MBY9073192.1"/>
    <property type="molecule type" value="Genomic_DNA"/>
</dbReference>
<keyword evidence="5" id="KW-1185">Reference proteome</keyword>
<dbReference type="SUPFAM" id="SSF50249">
    <property type="entry name" value="Nucleic acid-binding proteins"/>
    <property type="match status" value="1"/>
</dbReference>
<accession>A0ABS7RHX3</accession>